<reference evidence="1" key="1">
    <citation type="submission" date="2015-01" db="EMBL/GenBank/DDBJ databases">
        <authorList>
            <person name="Durling Mikael"/>
        </authorList>
    </citation>
    <scope>NUCLEOTIDE SEQUENCE</scope>
</reference>
<proteinExistence type="predicted"/>
<name>A0A0B7KMD2_BIOOC</name>
<evidence type="ECO:0000313" key="1">
    <source>
        <dbReference type="EMBL" id="CEO56025.1"/>
    </source>
</evidence>
<sequence>MVSEVISRYRLPMHVLKEYLQGQFPTTTINVEEGEDDAYVVKLPQYLSQDQRAAIKGLQVEDN</sequence>
<dbReference type="AlphaFoldDB" id="A0A0B7KMD2"/>
<accession>A0A0B7KMD2</accession>
<organism evidence="1">
    <name type="scientific">Bionectria ochroleuca</name>
    <name type="common">Gliocladium roseum</name>
    <dbReference type="NCBI Taxonomy" id="29856"/>
    <lineage>
        <taxon>Eukaryota</taxon>
        <taxon>Fungi</taxon>
        <taxon>Dikarya</taxon>
        <taxon>Ascomycota</taxon>
        <taxon>Pezizomycotina</taxon>
        <taxon>Sordariomycetes</taxon>
        <taxon>Hypocreomycetidae</taxon>
        <taxon>Hypocreales</taxon>
        <taxon>Bionectriaceae</taxon>
        <taxon>Clonostachys</taxon>
    </lineage>
</organism>
<protein>
    <submittedName>
        <fullName evidence="1">Uncharacterized protein</fullName>
    </submittedName>
</protein>
<gene>
    <name evidence="1" type="ORF">BN869_000012083_1</name>
</gene>
<dbReference type="EMBL" id="CDPU01000060">
    <property type="protein sequence ID" value="CEO56025.1"/>
    <property type="molecule type" value="Genomic_DNA"/>
</dbReference>